<dbReference type="RefSeq" id="WP_083561116.1">
    <property type="nucleotide sequence ID" value="NZ_AQQV01000002.1"/>
</dbReference>
<dbReference type="Proteomes" id="UP000192342">
    <property type="component" value="Unassembled WGS sequence"/>
</dbReference>
<keyword evidence="1" id="KW-0732">Signal</keyword>
<keyword evidence="3" id="KW-1185">Reference proteome</keyword>
<evidence type="ECO:0000313" key="3">
    <source>
        <dbReference type="Proteomes" id="UP000192342"/>
    </source>
</evidence>
<organism evidence="2 3">
    <name type="scientific">Oceanococcus atlanticus</name>
    <dbReference type="NCBI Taxonomy" id="1317117"/>
    <lineage>
        <taxon>Bacteria</taxon>
        <taxon>Pseudomonadati</taxon>
        <taxon>Pseudomonadota</taxon>
        <taxon>Gammaproteobacteria</taxon>
        <taxon>Chromatiales</taxon>
        <taxon>Oceanococcaceae</taxon>
        <taxon>Oceanococcus</taxon>
    </lineage>
</organism>
<dbReference type="EMBL" id="AQQV01000002">
    <property type="protein sequence ID" value="ORE86896.1"/>
    <property type="molecule type" value="Genomic_DNA"/>
</dbReference>
<accession>A0A1Y1SD19</accession>
<dbReference type="AlphaFoldDB" id="A0A1Y1SD19"/>
<sequence length="517" mass="56651">MKTATSYLLLLAGLPAAAAHHPAGEHVVLSKAEQISYAQRYEPTKADDGRLELDEAYFWHQSRTFDGRSMSCDEDSCETYSLELVPGGARLRVGIATPERSDTFALEIYDPSGELLGSDSTSNQFNSEAQVDNPQAGVWTVVVRAEDVDRASYRLRAKLESVTPESVIATSEANRRPLYPNLRTVPPYEFTFTAPLNPLNGIYPPDTINPPASVAGITLASCSIDEYLPTEAGGADAKHCLRLTSGPINIGEGIYDMRFRLLEDFIAGNAELNPEEAFSRLVVGDMKQAVHYSDGSIEYVEAGTYSFHPTHAHFHDDYILSYYLALVTDPVSGEFHRVGTGTKSGFCPADQLWGDWRAFAQGTEVPGGDSPLSSCFSVTDGFVGLSVGWGDVYRWQRPGQYVEFDGQGNGRYVINAVVDEYNNVIESDETDNVSYAYVEIQGDNITILERGWGESPWDPNKQVFTGPHPTQRASDYGLAEDSAARSVDTRGAGAVGVWLLGLSAALIWRRRRPSRAV</sequence>
<dbReference type="GO" id="GO:0016641">
    <property type="term" value="F:oxidoreductase activity, acting on the CH-NH2 group of donors, oxygen as acceptor"/>
    <property type="evidence" value="ECO:0007669"/>
    <property type="project" value="InterPro"/>
</dbReference>
<feature type="chain" id="PRO_5012417687" evidence="1">
    <location>
        <begin position="19"/>
        <end position="517"/>
    </location>
</feature>
<dbReference type="Gene3D" id="2.60.120.380">
    <property type="match status" value="1"/>
</dbReference>
<proteinExistence type="predicted"/>
<gene>
    <name evidence="2" type="ORF">ATO7_07652</name>
</gene>
<evidence type="ECO:0000256" key="1">
    <source>
        <dbReference type="SAM" id="SignalP"/>
    </source>
</evidence>
<dbReference type="GO" id="GO:0005507">
    <property type="term" value="F:copper ion binding"/>
    <property type="evidence" value="ECO:0007669"/>
    <property type="project" value="InterPro"/>
</dbReference>
<comment type="caution">
    <text evidence="2">The sequence shown here is derived from an EMBL/GenBank/DDBJ whole genome shotgun (WGS) entry which is preliminary data.</text>
</comment>
<reference evidence="2 3" key="1">
    <citation type="submission" date="2013-04" db="EMBL/GenBank/DDBJ databases">
        <title>Oceanococcus atlanticus 22II-S10r2 Genome Sequencing.</title>
        <authorList>
            <person name="Lai Q."/>
            <person name="Li G."/>
            <person name="Shao Z."/>
        </authorList>
    </citation>
    <scope>NUCLEOTIDE SEQUENCE [LARGE SCALE GENOMIC DNA]</scope>
    <source>
        <strain evidence="2 3">22II-S10r2</strain>
    </source>
</reference>
<dbReference type="InterPro" id="IPR001695">
    <property type="entry name" value="Lysyl_oxidase"/>
</dbReference>
<dbReference type="OrthoDB" id="7054233at2"/>
<protein>
    <submittedName>
        <fullName evidence="2">FG-GAP repeat-containing protein</fullName>
    </submittedName>
</protein>
<feature type="signal peptide" evidence="1">
    <location>
        <begin position="1"/>
        <end position="18"/>
    </location>
</feature>
<dbReference type="STRING" id="1317117.ATO7_07652"/>
<evidence type="ECO:0000313" key="2">
    <source>
        <dbReference type="EMBL" id="ORE86896.1"/>
    </source>
</evidence>
<name>A0A1Y1SD19_9GAMM</name>
<dbReference type="Pfam" id="PF01186">
    <property type="entry name" value="Lysyl_oxidase"/>
    <property type="match status" value="1"/>
</dbReference>